<protein>
    <submittedName>
        <fullName evidence="2">Uncharacterized protein</fullName>
    </submittedName>
</protein>
<keyword evidence="1" id="KW-1133">Transmembrane helix</keyword>
<reference evidence="2 3" key="1">
    <citation type="submission" date="2024-08" db="EMBL/GenBank/DDBJ databases">
        <title>Two novel Cytobacillus novel species.</title>
        <authorList>
            <person name="Liu G."/>
        </authorList>
    </citation>
    <scope>NUCLEOTIDE SEQUENCE [LARGE SCALE GENOMIC DNA]</scope>
    <source>
        <strain evidence="2 3">FJAT-54145</strain>
    </source>
</reference>
<organism evidence="2 3">
    <name type="scientific">Cytobacillus spartinae</name>
    <dbReference type="NCBI Taxonomy" id="3299023"/>
    <lineage>
        <taxon>Bacteria</taxon>
        <taxon>Bacillati</taxon>
        <taxon>Bacillota</taxon>
        <taxon>Bacilli</taxon>
        <taxon>Bacillales</taxon>
        <taxon>Bacillaceae</taxon>
        <taxon>Cytobacillus</taxon>
    </lineage>
</organism>
<keyword evidence="1" id="KW-0812">Transmembrane</keyword>
<name>A0ABW6K781_9BACI</name>
<feature type="transmembrane region" description="Helical" evidence="1">
    <location>
        <begin position="126"/>
        <end position="147"/>
    </location>
</feature>
<accession>A0ABW6K781</accession>
<feature type="transmembrane region" description="Helical" evidence="1">
    <location>
        <begin position="95"/>
        <end position="114"/>
    </location>
</feature>
<comment type="caution">
    <text evidence="2">The sequence shown here is derived from an EMBL/GenBank/DDBJ whole genome shotgun (WGS) entry which is preliminary data.</text>
</comment>
<gene>
    <name evidence="2" type="ORF">ACFYKX_05335</name>
</gene>
<evidence type="ECO:0000256" key="1">
    <source>
        <dbReference type="SAM" id="Phobius"/>
    </source>
</evidence>
<sequence length="159" mass="18825">MALTIYFIIAWFIIIIICLLPRKLSFVENSFIFLFLSIVIKNSFTVFGLNLKWIEANMEPEFFLAYLLYRTIIYPCALLFMVTILYTYRKTVIRVTAILSVSIFILLVENLGQWLDVYTYTQWNNWYTIIEIAVFSILAIFISKLIIHSSKRTKNYESI</sequence>
<keyword evidence="1" id="KW-0472">Membrane</keyword>
<keyword evidence="3" id="KW-1185">Reference proteome</keyword>
<feature type="transmembrane region" description="Helical" evidence="1">
    <location>
        <begin position="63"/>
        <end position="88"/>
    </location>
</feature>
<feature type="transmembrane region" description="Helical" evidence="1">
    <location>
        <begin position="6"/>
        <end position="24"/>
    </location>
</feature>
<evidence type="ECO:0000313" key="2">
    <source>
        <dbReference type="EMBL" id="MFE8700045.1"/>
    </source>
</evidence>
<proteinExistence type="predicted"/>
<feature type="transmembrane region" description="Helical" evidence="1">
    <location>
        <begin position="31"/>
        <end position="51"/>
    </location>
</feature>
<dbReference type="Proteomes" id="UP001601059">
    <property type="component" value="Unassembled WGS sequence"/>
</dbReference>
<evidence type="ECO:0000313" key="3">
    <source>
        <dbReference type="Proteomes" id="UP001601059"/>
    </source>
</evidence>
<dbReference type="RefSeq" id="WP_389358760.1">
    <property type="nucleotide sequence ID" value="NZ_JBIACK010000001.1"/>
</dbReference>
<dbReference type="EMBL" id="JBIACK010000001">
    <property type="protein sequence ID" value="MFE8700045.1"/>
    <property type="molecule type" value="Genomic_DNA"/>
</dbReference>